<dbReference type="Proteomes" id="UP000269793">
    <property type="component" value="Chromosome III"/>
</dbReference>
<comment type="similarity">
    <text evidence="2 7 8">Belongs to the peptidase C12 family.</text>
</comment>
<dbReference type="OrthoDB" id="427186at2759"/>
<evidence type="ECO:0000313" key="10">
    <source>
        <dbReference type="EMBL" id="AYO42788.1"/>
    </source>
</evidence>
<evidence type="ECO:0000256" key="3">
    <source>
        <dbReference type="ARBA" id="ARBA00022670"/>
    </source>
</evidence>
<organism evidence="10 11">
    <name type="scientific">Malassezia restricta (strain ATCC 96810 / NBRC 103918 / CBS 7877)</name>
    <name type="common">Seborrheic dermatitis infection agent</name>
    <dbReference type="NCBI Taxonomy" id="425264"/>
    <lineage>
        <taxon>Eukaryota</taxon>
        <taxon>Fungi</taxon>
        <taxon>Dikarya</taxon>
        <taxon>Basidiomycota</taxon>
        <taxon>Ustilaginomycotina</taxon>
        <taxon>Malasseziomycetes</taxon>
        <taxon>Malasseziales</taxon>
        <taxon>Malasseziaceae</taxon>
        <taxon>Malassezia</taxon>
    </lineage>
</organism>
<evidence type="ECO:0000256" key="2">
    <source>
        <dbReference type="ARBA" id="ARBA00009326"/>
    </source>
</evidence>
<dbReference type="EC" id="3.4.19.12" evidence="8"/>
<evidence type="ECO:0000256" key="1">
    <source>
        <dbReference type="ARBA" id="ARBA00000707"/>
    </source>
</evidence>
<keyword evidence="11" id="KW-1185">Reference proteome</keyword>
<dbReference type="CDD" id="cd09616">
    <property type="entry name" value="Peptidase_C12_UCH_L1_L3"/>
    <property type="match status" value="1"/>
</dbReference>
<evidence type="ECO:0000256" key="6">
    <source>
        <dbReference type="ARBA" id="ARBA00022807"/>
    </source>
</evidence>
<dbReference type="VEuPathDB" id="FungiDB:DNF11_1838"/>
<dbReference type="PANTHER" id="PTHR10589:SF17">
    <property type="entry name" value="UBIQUITIN CARBOXYL-TERMINAL HYDROLASE"/>
    <property type="match status" value="1"/>
</dbReference>
<evidence type="ECO:0000256" key="4">
    <source>
        <dbReference type="ARBA" id="ARBA00022786"/>
    </source>
</evidence>
<sequence length="229" mass="24490">MTTWVPLEANPELFNAWASALGLDTSKYAFYDIFGLDPELLAMVPGPVEAVLLLFPLSPKIEAARQARETCLAQDDLLWFPQTIGNACGTIGLLHAIANSAASQAVQPDTALAHLLSQARSVPAEARPDVLVQCEALRNAHATTAAQGQTTAPDADDDVDLHFIAFVRSASSGALIELDGRQSRGPIVRLPHIEADELLPKAAAYIQQHYMAADPDQVQFNLIALSASV</sequence>
<keyword evidence="6 7" id="KW-0788">Thiol protease</keyword>
<dbReference type="GO" id="GO:0016579">
    <property type="term" value="P:protein deubiquitination"/>
    <property type="evidence" value="ECO:0007669"/>
    <property type="project" value="TreeGrafter"/>
</dbReference>
<keyword evidence="5 7" id="KW-0378">Hydrolase</keyword>
<gene>
    <name evidence="10" type="primary">UCHL3</name>
    <name evidence="10" type="ORF">DNF11_1838</name>
</gene>
<dbReference type="FunFam" id="3.40.532.10:FF:000006">
    <property type="entry name" value="Ubiquitin carboxyl-terminal hydrolase"/>
    <property type="match status" value="1"/>
</dbReference>
<dbReference type="InterPro" id="IPR038765">
    <property type="entry name" value="Papain-like_cys_pep_sf"/>
</dbReference>
<dbReference type="PROSITE" id="PS00140">
    <property type="entry name" value="UCH_1"/>
    <property type="match status" value="1"/>
</dbReference>
<reference evidence="10 11" key="1">
    <citation type="submission" date="2018-10" db="EMBL/GenBank/DDBJ databases">
        <title>Complete genome sequence of Malassezia restricta CBS 7877.</title>
        <authorList>
            <person name="Morand S.C."/>
            <person name="Bertignac M."/>
            <person name="Iltis A."/>
            <person name="Kolder I."/>
            <person name="Pirovano W."/>
            <person name="Jourdain R."/>
            <person name="Clavaud C."/>
        </authorList>
    </citation>
    <scope>NUCLEOTIDE SEQUENCE [LARGE SCALE GENOMIC DNA]</scope>
    <source>
        <strain evidence="10 11">CBS 7877</strain>
    </source>
</reference>
<evidence type="ECO:0000256" key="7">
    <source>
        <dbReference type="PROSITE-ProRule" id="PRU01393"/>
    </source>
</evidence>
<dbReference type="GO" id="GO:0005737">
    <property type="term" value="C:cytoplasm"/>
    <property type="evidence" value="ECO:0007669"/>
    <property type="project" value="TreeGrafter"/>
</dbReference>
<dbReference type="InterPro" id="IPR036959">
    <property type="entry name" value="Peptidase_C12_UCH_sf"/>
</dbReference>
<accession>A0A3G2S6L1</accession>
<evidence type="ECO:0000313" key="11">
    <source>
        <dbReference type="Proteomes" id="UP000269793"/>
    </source>
</evidence>
<dbReference type="GO" id="GO:0004843">
    <property type="term" value="F:cysteine-type deubiquitinase activity"/>
    <property type="evidence" value="ECO:0007669"/>
    <property type="project" value="UniProtKB-UniRule"/>
</dbReference>
<feature type="active site" description="Nucleophile" evidence="7">
    <location>
        <position position="88"/>
    </location>
</feature>
<dbReference type="InterPro" id="IPR057254">
    <property type="entry name" value="UCH_AS"/>
</dbReference>
<feature type="active site" description="Proton donor" evidence="7">
    <location>
        <position position="162"/>
    </location>
</feature>
<protein>
    <recommendedName>
        <fullName evidence="8">Ubiquitin carboxyl-terminal hydrolase</fullName>
        <ecNumber evidence="8">3.4.19.12</ecNumber>
    </recommendedName>
</protein>
<dbReference type="PANTHER" id="PTHR10589">
    <property type="entry name" value="UBIQUITIN CARBOXYL-TERMINAL HYDROLASE"/>
    <property type="match status" value="1"/>
</dbReference>
<dbReference type="PROSITE" id="PS52048">
    <property type="entry name" value="UCH_DOMAIN"/>
    <property type="match status" value="1"/>
</dbReference>
<proteinExistence type="inferred from homology"/>
<keyword evidence="3 7" id="KW-0645">Protease</keyword>
<feature type="site" description="Important for enzyme activity" evidence="7">
    <location>
        <position position="179"/>
    </location>
</feature>
<feature type="domain" description="UCH catalytic" evidence="9">
    <location>
        <begin position="3"/>
        <end position="227"/>
    </location>
</feature>
<dbReference type="EMBL" id="CP033150">
    <property type="protein sequence ID" value="AYO42788.1"/>
    <property type="molecule type" value="Genomic_DNA"/>
</dbReference>
<evidence type="ECO:0000256" key="5">
    <source>
        <dbReference type="ARBA" id="ARBA00022801"/>
    </source>
</evidence>
<name>A0A3G2S6L1_MALR7</name>
<dbReference type="AlphaFoldDB" id="A0A3G2S6L1"/>
<dbReference type="GO" id="GO:0006511">
    <property type="term" value="P:ubiquitin-dependent protein catabolic process"/>
    <property type="evidence" value="ECO:0007669"/>
    <property type="project" value="UniProtKB-UniRule"/>
</dbReference>
<evidence type="ECO:0000256" key="8">
    <source>
        <dbReference type="RuleBase" id="RU361215"/>
    </source>
</evidence>
<comment type="catalytic activity">
    <reaction evidence="1 7 8">
        <text>Thiol-dependent hydrolysis of ester, thioester, amide, peptide and isopeptide bonds formed by the C-terminal Gly of ubiquitin (a 76-residue protein attached to proteins as an intracellular targeting signal).</text>
        <dbReference type="EC" id="3.4.19.12"/>
    </reaction>
</comment>
<dbReference type="PRINTS" id="PR00707">
    <property type="entry name" value="UBCTHYDRLASE"/>
</dbReference>
<dbReference type="STRING" id="425264.A0A3G2S6L1"/>
<dbReference type="Gene3D" id="3.40.532.10">
    <property type="entry name" value="Peptidase C12, ubiquitin carboxyl-terminal hydrolase"/>
    <property type="match status" value="1"/>
</dbReference>
<keyword evidence="4 7" id="KW-0833">Ubl conjugation pathway</keyword>
<dbReference type="Pfam" id="PF01088">
    <property type="entry name" value="Peptidase_C12"/>
    <property type="match status" value="1"/>
</dbReference>
<evidence type="ECO:0000259" key="9">
    <source>
        <dbReference type="PROSITE" id="PS52048"/>
    </source>
</evidence>
<dbReference type="SUPFAM" id="SSF54001">
    <property type="entry name" value="Cysteine proteinases"/>
    <property type="match status" value="1"/>
</dbReference>
<feature type="site" description="Transition state stabilizer" evidence="7">
    <location>
        <position position="82"/>
    </location>
</feature>
<dbReference type="InterPro" id="IPR001578">
    <property type="entry name" value="Peptidase_C12_UCH"/>
</dbReference>